<dbReference type="AlphaFoldDB" id="A0A7C4RTT3"/>
<gene>
    <name evidence="1" type="ORF">ENS29_14130</name>
</gene>
<proteinExistence type="predicted"/>
<dbReference type="EMBL" id="DSUH01000324">
    <property type="protein sequence ID" value="HGU33966.1"/>
    <property type="molecule type" value="Genomic_DNA"/>
</dbReference>
<organism evidence="1">
    <name type="scientific">Desulfatirhabdium butyrativorans</name>
    <dbReference type="NCBI Taxonomy" id="340467"/>
    <lineage>
        <taxon>Bacteria</taxon>
        <taxon>Pseudomonadati</taxon>
        <taxon>Thermodesulfobacteriota</taxon>
        <taxon>Desulfobacteria</taxon>
        <taxon>Desulfobacterales</taxon>
        <taxon>Desulfatirhabdiaceae</taxon>
        <taxon>Desulfatirhabdium</taxon>
    </lineage>
</organism>
<accession>A0A7C4RTT3</accession>
<name>A0A7C4RTT3_9BACT</name>
<evidence type="ECO:0000313" key="1">
    <source>
        <dbReference type="EMBL" id="HGU33966.1"/>
    </source>
</evidence>
<protein>
    <submittedName>
        <fullName evidence="1">BrnT family toxin</fullName>
    </submittedName>
</protein>
<comment type="caution">
    <text evidence="1">The sequence shown here is derived from an EMBL/GenBank/DDBJ whole genome shotgun (WGS) entry which is preliminary data.</text>
</comment>
<sequence length="90" mass="10586">MKTYAWNEGKNQQLKTERGISFDEVLVHIAAGDLLDIVEHPHPERYKGQRIFIVKIRDYAWLVPFVESEDEIFLKTIIPSRKATKKYLGR</sequence>
<reference evidence="1" key="1">
    <citation type="journal article" date="2020" name="mSystems">
        <title>Genome- and Community-Level Interaction Insights into Carbon Utilization and Element Cycling Functions of Hydrothermarchaeota in Hydrothermal Sediment.</title>
        <authorList>
            <person name="Zhou Z."/>
            <person name="Liu Y."/>
            <person name="Xu W."/>
            <person name="Pan J."/>
            <person name="Luo Z.H."/>
            <person name="Li M."/>
        </authorList>
    </citation>
    <scope>NUCLEOTIDE SEQUENCE [LARGE SCALE GENOMIC DNA]</scope>
    <source>
        <strain evidence="1">SpSt-477</strain>
    </source>
</reference>